<dbReference type="Gene3D" id="2.160.20.120">
    <property type="match status" value="2"/>
</dbReference>
<evidence type="ECO:0000313" key="2">
    <source>
        <dbReference type="EMBL" id="PQL90848.1"/>
    </source>
</evidence>
<evidence type="ECO:0000259" key="1">
    <source>
        <dbReference type="Pfam" id="PF10988"/>
    </source>
</evidence>
<proteinExistence type="predicted"/>
<sequence>MRFTILILALLGVFQSCNSQIEKAQKQEKNYSFSSKEIIVGNGELIKKIQKVDNYTEISSRSSIDIVLTDGNVGDITVEAESNLIDFIEIESKSGTLYVRFKKNTNISSKKRMVVYIPVDKIESITSAGSGDIYVKKDLDISEFSLLNFGSGDIIFKNVKASHFTIKTLGSGDILVKNLIADNTNLQLSGSSDVKMEVNSTITKVSVSGSSDLLLTGKTQDFNIQISGSSDIKVDEFRAENVNVSVSGSGTIALFAEKTISASISGSGDIYYKGNANLIRTKTSGSGTIKKL</sequence>
<dbReference type="PANTHER" id="PTHR39200:SF1">
    <property type="entry name" value="AUTO-TRANSPORTER ADHESIN HEAD GIN DOMAIN-CONTAINING PROTEIN-RELATED"/>
    <property type="match status" value="1"/>
</dbReference>
<reference evidence="2 3" key="1">
    <citation type="submission" date="2018-02" db="EMBL/GenBank/DDBJ databases">
        <title>Genome sequences of Apibacter spp., gut symbionts of Asian honey bees.</title>
        <authorList>
            <person name="Kwong W.K."/>
            <person name="Steele M.I."/>
            <person name="Moran N.A."/>
        </authorList>
    </citation>
    <scope>NUCLEOTIDE SEQUENCE [LARGE SCALE GENOMIC DNA]</scope>
    <source>
        <strain evidence="3">wkB301</strain>
    </source>
</reference>
<evidence type="ECO:0000313" key="3">
    <source>
        <dbReference type="Proteomes" id="UP000238042"/>
    </source>
</evidence>
<dbReference type="AlphaFoldDB" id="A0A2S8A8G1"/>
<dbReference type="Proteomes" id="UP000238042">
    <property type="component" value="Unassembled WGS sequence"/>
</dbReference>
<dbReference type="InterPro" id="IPR021255">
    <property type="entry name" value="DUF2807"/>
</dbReference>
<dbReference type="PROSITE" id="PS51257">
    <property type="entry name" value="PROKAR_LIPOPROTEIN"/>
    <property type="match status" value="1"/>
</dbReference>
<dbReference type="PANTHER" id="PTHR39200">
    <property type="entry name" value="HYPOTHETICAL EXPORTED PROTEIN"/>
    <property type="match status" value="1"/>
</dbReference>
<protein>
    <recommendedName>
        <fullName evidence="1">Putative auto-transporter adhesin head GIN domain-containing protein</fullName>
    </recommendedName>
</protein>
<name>A0A2S8A8G1_9FLAO</name>
<comment type="caution">
    <text evidence="2">The sequence shown here is derived from an EMBL/GenBank/DDBJ whole genome shotgun (WGS) entry which is preliminary data.</text>
</comment>
<dbReference type="RefSeq" id="WP_105247481.1">
    <property type="nucleotide sequence ID" value="NZ_PSZM01000045.1"/>
</dbReference>
<dbReference type="Pfam" id="PF10988">
    <property type="entry name" value="DUF2807"/>
    <property type="match status" value="1"/>
</dbReference>
<keyword evidence="3" id="KW-1185">Reference proteome</keyword>
<gene>
    <name evidence="2" type="ORF">C4S77_10375</name>
</gene>
<organism evidence="2 3">
    <name type="scientific">Apibacter adventoris</name>
    <dbReference type="NCBI Taxonomy" id="1679466"/>
    <lineage>
        <taxon>Bacteria</taxon>
        <taxon>Pseudomonadati</taxon>
        <taxon>Bacteroidota</taxon>
        <taxon>Flavobacteriia</taxon>
        <taxon>Flavobacteriales</taxon>
        <taxon>Weeksellaceae</taxon>
        <taxon>Apibacter</taxon>
    </lineage>
</organism>
<dbReference type="EMBL" id="PSZM01000045">
    <property type="protein sequence ID" value="PQL90848.1"/>
    <property type="molecule type" value="Genomic_DNA"/>
</dbReference>
<dbReference type="OrthoDB" id="5585143at2"/>
<feature type="domain" description="Putative auto-transporter adhesin head GIN" evidence="1">
    <location>
        <begin position="166"/>
        <end position="276"/>
    </location>
</feature>
<accession>A0A2S8A8G1</accession>